<evidence type="ECO:0000256" key="3">
    <source>
        <dbReference type="ARBA" id="ARBA00022980"/>
    </source>
</evidence>
<keyword evidence="6" id="KW-0699">rRNA-binding</keyword>
<evidence type="ECO:0000256" key="4">
    <source>
        <dbReference type="ARBA" id="ARBA00023274"/>
    </source>
</evidence>
<dbReference type="AlphaFoldDB" id="A0A2H0WP73"/>
<dbReference type="Pfam" id="PF00252">
    <property type="entry name" value="Ribosomal_L16"/>
    <property type="match status" value="1"/>
</dbReference>
<accession>A0A2H0WP73</accession>
<proteinExistence type="inferred from homology"/>
<dbReference type="GO" id="GO:0022625">
    <property type="term" value="C:cytosolic large ribosomal subunit"/>
    <property type="evidence" value="ECO:0007669"/>
    <property type="project" value="TreeGrafter"/>
</dbReference>
<evidence type="ECO:0000256" key="2">
    <source>
        <dbReference type="ARBA" id="ARBA00022555"/>
    </source>
</evidence>
<dbReference type="InterPro" id="IPR000114">
    <property type="entry name" value="Ribosomal_uL16_bact-type"/>
</dbReference>
<dbReference type="InterPro" id="IPR047873">
    <property type="entry name" value="Ribosomal_uL16"/>
</dbReference>
<dbReference type="GO" id="GO:0006412">
    <property type="term" value="P:translation"/>
    <property type="evidence" value="ECO:0007669"/>
    <property type="project" value="InterPro"/>
</dbReference>
<dbReference type="InterPro" id="IPR020798">
    <property type="entry name" value="Ribosomal_uL16_CS"/>
</dbReference>
<gene>
    <name evidence="7" type="ORF">COT64_02620</name>
</gene>
<reference evidence="8" key="1">
    <citation type="submission" date="2017-09" db="EMBL/GenBank/DDBJ databases">
        <title>Depth-based differentiation of microbial function through sediment-hosted aquifers and enrichment of novel symbionts in the deep terrestrial subsurface.</title>
        <authorList>
            <person name="Probst A.J."/>
            <person name="Ladd B."/>
            <person name="Jarett J.K."/>
            <person name="Geller-Mcgrath D.E."/>
            <person name="Sieber C.M.K."/>
            <person name="Emerson J.B."/>
            <person name="Anantharaman K."/>
            <person name="Thomas B.C."/>
            <person name="Malmstrom R."/>
            <person name="Stieglmeier M."/>
            <person name="Klingl A."/>
            <person name="Woyke T."/>
            <person name="Ryan C.M."/>
            <person name="Banfield J.F."/>
        </authorList>
    </citation>
    <scope>NUCLEOTIDE SEQUENCE [LARGE SCALE GENOMIC DNA]</scope>
</reference>
<evidence type="ECO:0000313" key="7">
    <source>
        <dbReference type="EMBL" id="PIS14444.1"/>
    </source>
</evidence>
<keyword evidence="4 5" id="KW-0687">Ribonucleoprotein</keyword>
<evidence type="ECO:0000256" key="1">
    <source>
        <dbReference type="ARBA" id="ARBA00008931"/>
    </source>
</evidence>
<keyword evidence="6" id="KW-0694">RNA-binding</keyword>
<comment type="subunit">
    <text evidence="6">Part of the 50S ribosomal subunit.</text>
</comment>
<evidence type="ECO:0000256" key="5">
    <source>
        <dbReference type="RuleBase" id="RU004413"/>
    </source>
</evidence>
<keyword evidence="3 5" id="KW-0689">Ribosomal protein</keyword>
<sequence>MLAPKRQKYRKTFRGKNRGVASRGSQIDFGKYGLKAMVGGLVSAAEIEAARKAISHFTEREGKVWIRIFPDKPITAKAEGRMGAGKGDVKGFVVVVKPGKILFELAGVTELVAREAFQRASSKLSVKTKFLEKKEW</sequence>
<comment type="caution">
    <text evidence="7">The sequence shown here is derived from an EMBL/GenBank/DDBJ whole genome shotgun (WGS) entry which is preliminary data.</text>
</comment>
<keyword evidence="2 6" id="KW-0820">tRNA-binding</keyword>
<dbReference type="Proteomes" id="UP000230775">
    <property type="component" value="Unassembled WGS sequence"/>
</dbReference>
<dbReference type="PANTHER" id="PTHR12220">
    <property type="entry name" value="50S/60S RIBOSOMAL PROTEIN L16"/>
    <property type="match status" value="1"/>
</dbReference>
<dbReference type="InterPro" id="IPR016180">
    <property type="entry name" value="Ribosomal_uL16_dom"/>
</dbReference>
<evidence type="ECO:0000313" key="8">
    <source>
        <dbReference type="Proteomes" id="UP000230775"/>
    </source>
</evidence>
<protein>
    <recommendedName>
        <fullName evidence="6">50S ribosomal protein L16</fullName>
    </recommendedName>
</protein>
<dbReference type="PROSITE" id="PS00701">
    <property type="entry name" value="RIBOSOMAL_L16_2"/>
    <property type="match status" value="1"/>
</dbReference>
<comment type="similarity">
    <text evidence="1 5">Belongs to the universal ribosomal protein uL16 family.</text>
</comment>
<dbReference type="FunFam" id="3.90.1170.10:FF:000001">
    <property type="entry name" value="50S ribosomal protein L16"/>
    <property type="match status" value="1"/>
</dbReference>
<dbReference type="Gene3D" id="3.90.1170.10">
    <property type="entry name" value="Ribosomal protein L10e/L16"/>
    <property type="match status" value="1"/>
</dbReference>
<dbReference type="GO" id="GO:0003735">
    <property type="term" value="F:structural constituent of ribosome"/>
    <property type="evidence" value="ECO:0007669"/>
    <property type="project" value="InterPro"/>
</dbReference>
<dbReference type="InterPro" id="IPR036920">
    <property type="entry name" value="Ribosomal_uL16_sf"/>
</dbReference>
<dbReference type="PRINTS" id="PR00060">
    <property type="entry name" value="RIBOSOMALL16"/>
</dbReference>
<dbReference type="PANTHER" id="PTHR12220:SF13">
    <property type="entry name" value="LARGE RIBOSOMAL SUBUNIT PROTEIN UL16M"/>
    <property type="match status" value="1"/>
</dbReference>
<dbReference type="NCBIfam" id="TIGR01164">
    <property type="entry name" value="rplP_bact"/>
    <property type="match status" value="1"/>
</dbReference>
<dbReference type="EMBL" id="PEZI01000055">
    <property type="protein sequence ID" value="PIS14444.1"/>
    <property type="molecule type" value="Genomic_DNA"/>
</dbReference>
<dbReference type="GO" id="GO:0019843">
    <property type="term" value="F:rRNA binding"/>
    <property type="evidence" value="ECO:0007669"/>
    <property type="project" value="UniProtKB-KW"/>
</dbReference>
<dbReference type="SUPFAM" id="SSF54686">
    <property type="entry name" value="Ribosomal protein L16p/L10e"/>
    <property type="match status" value="1"/>
</dbReference>
<name>A0A2H0WP73_9BACT</name>
<comment type="function">
    <text evidence="6">Binds 23S rRNA and is also seen to make contacts with the A and possibly P site tRNAs.</text>
</comment>
<organism evidence="7 8">
    <name type="scientific">Candidatus Shapirobacteria bacterium CG09_land_8_20_14_0_10_39_12</name>
    <dbReference type="NCBI Taxonomy" id="1974885"/>
    <lineage>
        <taxon>Bacteria</taxon>
        <taxon>Candidatus Shapironibacteriota</taxon>
    </lineage>
</organism>
<evidence type="ECO:0000256" key="6">
    <source>
        <dbReference type="RuleBase" id="RU004414"/>
    </source>
</evidence>
<dbReference type="GO" id="GO:0000049">
    <property type="term" value="F:tRNA binding"/>
    <property type="evidence" value="ECO:0007669"/>
    <property type="project" value="UniProtKB-KW"/>
</dbReference>
<dbReference type="CDD" id="cd01433">
    <property type="entry name" value="Ribosomal_L16_L10e"/>
    <property type="match status" value="1"/>
</dbReference>